<dbReference type="AlphaFoldDB" id="A0A811SES9"/>
<dbReference type="EMBL" id="CAJGYO010000019">
    <property type="protein sequence ID" value="CAD6339476.1"/>
    <property type="molecule type" value="Genomic_DNA"/>
</dbReference>
<keyword evidence="2" id="KW-1185">Reference proteome</keyword>
<protein>
    <recommendedName>
        <fullName evidence="3">Endonuclease/exonuclease/phosphatase domain-containing protein</fullName>
    </recommendedName>
</protein>
<dbReference type="PANTHER" id="PTHR33710">
    <property type="entry name" value="BNAC02G09200D PROTEIN"/>
    <property type="match status" value="1"/>
</dbReference>
<dbReference type="OrthoDB" id="786283at2759"/>
<name>A0A811SES9_9POAL</name>
<evidence type="ECO:0008006" key="3">
    <source>
        <dbReference type="Google" id="ProtNLM"/>
    </source>
</evidence>
<sequence>MMGRFRRFLDDMEVKEIPLLGRKYTWSNERQSPTLVRLDRAFCCVEWDGIFPESILQSTTAGVSDHCPLILGLKVHTGGKRRFHFESFWTKVPGFQEAVKQNWEAPVQSNCAVERLFLKLQRLSKGLQKWGQRKVGNIKLQLKMAKEILHRLEIERDSRELTGNEEWLRKKLKLHCLGLASLERTIARLRSRILYLKEGDANTSFFHQQARFRKKKNFIPKLKVGEEIAVSQEDKQAAVFNFYENLLGKAEDRDYTIDLDDI</sequence>
<dbReference type="InterPro" id="IPR036691">
    <property type="entry name" value="Endo/exonu/phosph_ase_sf"/>
</dbReference>
<proteinExistence type="predicted"/>
<gene>
    <name evidence="1" type="ORF">NCGR_LOCUS63574</name>
</gene>
<evidence type="ECO:0000313" key="2">
    <source>
        <dbReference type="Proteomes" id="UP000604825"/>
    </source>
</evidence>
<dbReference type="PANTHER" id="PTHR33710:SF48">
    <property type="entry name" value="OS02G0307075 PROTEIN"/>
    <property type="match status" value="1"/>
</dbReference>
<dbReference type="Gene3D" id="3.60.10.10">
    <property type="entry name" value="Endonuclease/exonuclease/phosphatase"/>
    <property type="match status" value="1"/>
</dbReference>
<dbReference type="Proteomes" id="UP000604825">
    <property type="component" value="Unassembled WGS sequence"/>
</dbReference>
<comment type="caution">
    <text evidence="1">The sequence shown here is derived from an EMBL/GenBank/DDBJ whole genome shotgun (WGS) entry which is preliminary data.</text>
</comment>
<evidence type="ECO:0000313" key="1">
    <source>
        <dbReference type="EMBL" id="CAD6339476.1"/>
    </source>
</evidence>
<accession>A0A811SES9</accession>
<dbReference type="SUPFAM" id="SSF56219">
    <property type="entry name" value="DNase I-like"/>
    <property type="match status" value="1"/>
</dbReference>
<organism evidence="1 2">
    <name type="scientific">Miscanthus lutarioriparius</name>
    <dbReference type="NCBI Taxonomy" id="422564"/>
    <lineage>
        <taxon>Eukaryota</taxon>
        <taxon>Viridiplantae</taxon>
        <taxon>Streptophyta</taxon>
        <taxon>Embryophyta</taxon>
        <taxon>Tracheophyta</taxon>
        <taxon>Spermatophyta</taxon>
        <taxon>Magnoliopsida</taxon>
        <taxon>Liliopsida</taxon>
        <taxon>Poales</taxon>
        <taxon>Poaceae</taxon>
        <taxon>PACMAD clade</taxon>
        <taxon>Panicoideae</taxon>
        <taxon>Andropogonodae</taxon>
        <taxon>Andropogoneae</taxon>
        <taxon>Saccharinae</taxon>
        <taxon>Miscanthus</taxon>
    </lineage>
</organism>
<reference evidence="1" key="1">
    <citation type="submission" date="2020-10" db="EMBL/GenBank/DDBJ databases">
        <authorList>
            <person name="Han B."/>
            <person name="Lu T."/>
            <person name="Zhao Q."/>
            <person name="Huang X."/>
            <person name="Zhao Y."/>
        </authorList>
    </citation>
    <scope>NUCLEOTIDE SEQUENCE</scope>
</reference>